<proteinExistence type="predicted"/>
<feature type="region of interest" description="Disordered" evidence="1">
    <location>
        <begin position="599"/>
        <end position="624"/>
    </location>
</feature>
<evidence type="ECO:0000313" key="3">
    <source>
        <dbReference type="Proteomes" id="UP000073492"/>
    </source>
</evidence>
<name>A0A139IAR8_9PEZI</name>
<protein>
    <submittedName>
        <fullName evidence="2">Uncharacterized protein</fullName>
    </submittedName>
</protein>
<evidence type="ECO:0000256" key="1">
    <source>
        <dbReference type="SAM" id="MobiDB-lite"/>
    </source>
</evidence>
<dbReference type="AlphaFoldDB" id="A0A139IAR8"/>
<dbReference type="Proteomes" id="UP000073492">
    <property type="component" value="Unassembled WGS sequence"/>
</dbReference>
<reference evidence="2 3" key="1">
    <citation type="submission" date="2015-07" db="EMBL/GenBank/DDBJ databases">
        <title>Comparative genomics of the Sigatoka disease complex on banana suggests a link between parallel evolutionary changes in Pseudocercospora fijiensis and Pseudocercospora eumusae and increased virulence on the banana host.</title>
        <authorList>
            <person name="Chang T.-C."/>
            <person name="Salvucci A."/>
            <person name="Crous P.W."/>
            <person name="Stergiopoulos I."/>
        </authorList>
    </citation>
    <scope>NUCLEOTIDE SEQUENCE [LARGE SCALE GENOMIC DNA]</scope>
    <source>
        <strain evidence="2 3">CBS 116634</strain>
    </source>
</reference>
<comment type="caution">
    <text evidence="2">The sequence shown here is derived from an EMBL/GenBank/DDBJ whole genome shotgun (WGS) entry which is preliminary data.</text>
</comment>
<gene>
    <name evidence="2" type="ORF">AC579_4283</name>
</gene>
<sequence>MSSRSQSESSDIWITNRDIRYLLSSIASDSDRELSDSSFGNQPRRPPMATRPSQFGNDVRNSESVVMDRELRREQIAAIFDSETIADERRHLLQFIRQWNINVPEWQGEEPWPFGSDPNENAVQALARQRQQFAAQDNDIRVSASEVIEMHEPTVEAPPPDPDTDSSVESEPPADVDELHAAEDTSSEIGSTYPRPSPLAIDPNTGAVDEDHFANETAPYVILLGRIQDFAAGRPEQDESIIRDFAYNIASQIWGDNGPDVARSIMARWRPYIEQPNPRDEALLDEQWDQILALEAEANKWKSLRNAAGLLFHMAYLEWERESNNDAKDFAEHWRNAMKVTTNDAYIASILTWFPAVPDDVKSPLARLSRCHHKLLALNYSIETLRWTAMEPHGNTEAAIARWTQYQESEAFHLGKQLHGGKGRFGYESRSAFRDSCTCNCIACIPLSARFNNADDPAQYVDIEASLRIREVRMWLAEEECGAKGASSAVLHDHRFAIQCAMRWAWKVRTVLDTHVEHISSEPERNSPQYNVLAEHGDSSVLYTRRFVVLLLGYIHPPALLVAGGQTHSGASLESPTPFAISGAFQTPMLARIMTGCTRPPPSRMHDTDIPAHNAGGAESMPSE</sequence>
<keyword evidence="3" id="KW-1185">Reference proteome</keyword>
<feature type="region of interest" description="Disordered" evidence="1">
    <location>
        <begin position="151"/>
        <end position="208"/>
    </location>
</feature>
<evidence type="ECO:0000313" key="2">
    <source>
        <dbReference type="EMBL" id="KXT11837.1"/>
    </source>
</evidence>
<organism evidence="2 3">
    <name type="scientific">Pseudocercospora musae</name>
    <dbReference type="NCBI Taxonomy" id="113226"/>
    <lineage>
        <taxon>Eukaryota</taxon>
        <taxon>Fungi</taxon>
        <taxon>Dikarya</taxon>
        <taxon>Ascomycota</taxon>
        <taxon>Pezizomycotina</taxon>
        <taxon>Dothideomycetes</taxon>
        <taxon>Dothideomycetidae</taxon>
        <taxon>Mycosphaerellales</taxon>
        <taxon>Mycosphaerellaceae</taxon>
        <taxon>Pseudocercospora</taxon>
    </lineage>
</organism>
<feature type="region of interest" description="Disordered" evidence="1">
    <location>
        <begin position="29"/>
        <end position="63"/>
    </location>
</feature>
<dbReference type="EMBL" id="LFZO01000178">
    <property type="protein sequence ID" value="KXT11837.1"/>
    <property type="molecule type" value="Genomic_DNA"/>
</dbReference>
<dbReference type="OrthoDB" id="3648254at2759"/>
<accession>A0A139IAR8</accession>
<feature type="compositionally biased region" description="Acidic residues" evidence="1">
    <location>
        <begin position="162"/>
        <end position="176"/>
    </location>
</feature>